<dbReference type="GO" id="GO:0006355">
    <property type="term" value="P:regulation of DNA-templated transcription"/>
    <property type="evidence" value="ECO:0007669"/>
    <property type="project" value="InterPro"/>
</dbReference>
<sequence length="361" mass="39975">MVMGSTSISNRSASEKEERVTSTKKKGSKLQENGDSSSPAKRSNKPPEIRVVGGRIYDSVNGKCCHQCRQKTMDFVAACKNLKNNKQCTIMYCYKCLLNRYGEKAEEVAALKVWSCPKCRGICNCSICMKRRGQQPTGLLTNTAKSAGFSSVSEMLLMGATHLSNAEVVVSSLGKRGKENSFDGNIDVNLPNHIDKKSKKVREIQKGDWRVNIHFPLGIELNSVAGIDIQTEDVGSALQFLEFCAVFGKILDVKKGQPEHVLQDLLHGRARRGKFSLAVQFHINLLSIVLSDREKTCVKLNPSDGNDSWFNMLKKFLSESKSVLKALGLDSFNKASDYATLKASEKLKLLNILCDEVLETE</sequence>
<keyword evidence="3" id="KW-0963">Cytoplasm</keyword>
<evidence type="ECO:0000256" key="8">
    <source>
        <dbReference type="ARBA" id="ARBA00023163"/>
    </source>
</evidence>
<evidence type="ECO:0000256" key="2">
    <source>
        <dbReference type="ARBA" id="ARBA00004496"/>
    </source>
</evidence>
<evidence type="ECO:0000256" key="10">
    <source>
        <dbReference type="SAM" id="MobiDB-lite"/>
    </source>
</evidence>
<proteinExistence type="predicted"/>
<name>A0A9N7NI29_STRHE</name>
<dbReference type="InterPro" id="IPR028942">
    <property type="entry name" value="WHIM1_dom"/>
</dbReference>
<feature type="domain" description="DDT" evidence="11">
    <location>
        <begin position="231"/>
        <end position="295"/>
    </location>
</feature>
<dbReference type="PROSITE" id="PS50827">
    <property type="entry name" value="DDT"/>
    <property type="match status" value="1"/>
</dbReference>
<gene>
    <name evidence="12" type="ORF">SHERM_24846</name>
</gene>
<dbReference type="GO" id="GO:0005737">
    <property type="term" value="C:cytoplasm"/>
    <property type="evidence" value="ECO:0007669"/>
    <property type="project" value="UniProtKB-SubCell"/>
</dbReference>
<reference evidence="12" key="1">
    <citation type="submission" date="2019-12" db="EMBL/GenBank/DDBJ databases">
        <authorList>
            <person name="Scholes J."/>
        </authorList>
    </citation>
    <scope>NUCLEOTIDE SEQUENCE</scope>
</reference>
<organism evidence="12 13">
    <name type="scientific">Striga hermonthica</name>
    <name type="common">Purple witchweed</name>
    <name type="synonym">Buchnera hermonthica</name>
    <dbReference type="NCBI Taxonomy" id="68872"/>
    <lineage>
        <taxon>Eukaryota</taxon>
        <taxon>Viridiplantae</taxon>
        <taxon>Streptophyta</taxon>
        <taxon>Embryophyta</taxon>
        <taxon>Tracheophyta</taxon>
        <taxon>Spermatophyta</taxon>
        <taxon>Magnoliopsida</taxon>
        <taxon>eudicotyledons</taxon>
        <taxon>Gunneridae</taxon>
        <taxon>Pentapetalae</taxon>
        <taxon>asterids</taxon>
        <taxon>lamiids</taxon>
        <taxon>Lamiales</taxon>
        <taxon>Orobanchaceae</taxon>
        <taxon>Buchnereae</taxon>
        <taxon>Striga</taxon>
    </lineage>
</organism>
<evidence type="ECO:0000256" key="1">
    <source>
        <dbReference type="ARBA" id="ARBA00004123"/>
    </source>
</evidence>
<keyword evidence="4" id="KW-1017">Isopeptide bond</keyword>
<dbReference type="InterPro" id="IPR018866">
    <property type="entry name" value="Znf-4CXXC_R1"/>
</dbReference>
<dbReference type="Proteomes" id="UP001153555">
    <property type="component" value="Unassembled WGS sequence"/>
</dbReference>
<evidence type="ECO:0000313" key="13">
    <source>
        <dbReference type="Proteomes" id="UP001153555"/>
    </source>
</evidence>
<dbReference type="GO" id="GO:0008270">
    <property type="term" value="F:zinc ion binding"/>
    <property type="evidence" value="ECO:0007669"/>
    <property type="project" value="UniProtKB-KW"/>
</dbReference>
<dbReference type="OrthoDB" id="298344at2759"/>
<dbReference type="PANTHER" id="PTHR31169:SF8">
    <property type="entry name" value="ZINC-FINGER DOMAIN OF MONOAMINE-OXIDASE A REPRESSOR R1 PROTEIN"/>
    <property type="match status" value="1"/>
</dbReference>
<keyword evidence="8" id="KW-0804">Transcription</keyword>
<dbReference type="PANTHER" id="PTHR31169">
    <property type="entry name" value="OS05G0300700 PROTEIN"/>
    <property type="match status" value="1"/>
</dbReference>
<feature type="compositionally biased region" description="Polar residues" evidence="10">
    <location>
        <begin position="30"/>
        <end position="41"/>
    </location>
</feature>
<keyword evidence="12" id="KW-0863">Zinc-finger</keyword>
<evidence type="ECO:0000256" key="9">
    <source>
        <dbReference type="ARBA" id="ARBA00023242"/>
    </source>
</evidence>
<evidence type="ECO:0000259" key="11">
    <source>
        <dbReference type="PROSITE" id="PS50827"/>
    </source>
</evidence>
<keyword evidence="13" id="KW-1185">Reference proteome</keyword>
<evidence type="ECO:0000256" key="3">
    <source>
        <dbReference type="ARBA" id="ARBA00022490"/>
    </source>
</evidence>
<accession>A0A9N7NI29</accession>
<evidence type="ECO:0000256" key="5">
    <source>
        <dbReference type="ARBA" id="ARBA00022553"/>
    </source>
</evidence>
<dbReference type="AlphaFoldDB" id="A0A9N7NI29"/>
<comment type="caution">
    <text evidence="12">The sequence shown here is derived from an EMBL/GenBank/DDBJ whole genome shotgun (WGS) entry which is preliminary data.</text>
</comment>
<dbReference type="InterPro" id="IPR040221">
    <property type="entry name" value="CDCA7/CDA7L"/>
</dbReference>
<dbReference type="Pfam" id="PF15612">
    <property type="entry name" value="WHIM1"/>
    <property type="match status" value="1"/>
</dbReference>
<keyword evidence="7" id="KW-0805">Transcription regulation</keyword>
<evidence type="ECO:0000256" key="6">
    <source>
        <dbReference type="ARBA" id="ARBA00022843"/>
    </source>
</evidence>
<dbReference type="Pfam" id="PF10497">
    <property type="entry name" value="zf-4CXXC_R1"/>
    <property type="match status" value="1"/>
</dbReference>
<dbReference type="EMBL" id="CACSLK010027773">
    <property type="protein sequence ID" value="CAA0829265.1"/>
    <property type="molecule type" value="Genomic_DNA"/>
</dbReference>
<evidence type="ECO:0000313" key="12">
    <source>
        <dbReference type="EMBL" id="CAA0829265.1"/>
    </source>
</evidence>
<dbReference type="SMART" id="SM00571">
    <property type="entry name" value="DDT"/>
    <property type="match status" value="1"/>
</dbReference>
<evidence type="ECO:0000256" key="4">
    <source>
        <dbReference type="ARBA" id="ARBA00022499"/>
    </source>
</evidence>
<keyword evidence="9" id="KW-0539">Nucleus</keyword>
<keyword evidence="5" id="KW-0597">Phosphoprotein</keyword>
<keyword evidence="12" id="KW-0479">Metal-binding</keyword>
<keyword evidence="12" id="KW-0862">Zinc</keyword>
<feature type="compositionally biased region" description="Polar residues" evidence="10">
    <location>
        <begin position="1"/>
        <end position="12"/>
    </location>
</feature>
<dbReference type="GO" id="GO:0005634">
    <property type="term" value="C:nucleus"/>
    <property type="evidence" value="ECO:0007669"/>
    <property type="project" value="UniProtKB-SubCell"/>
</dbReference>
<evidence type="ECO:0000256" key="7">
    <source>
        <dbReference type="ARBA" id="ARBA00023015"/>
    </source>
</evidence>
<keyword evidence="6" id="KW-0832">Ubl conjugation</keyword>
<feature type="region of interest" description="Disordered" evidence="10">
    <location>
        <begin position="1"/>
        <end position="51"/>
    </location>
</feature>
<protein>
    <submittedName>
        <fullName evidence="12">Zinc-finger domain of monoamine-oxidase A repressor R1 protein</fullName>
    </submittedName>
</protein>
<dbReference type="InterPro" id="IPR018501">
    <property type="entry name" value="DDT_dom"/>
</dbReference>
<comment type="subcellular location">
    <subcellularLocation>
        <location evidence="2">Cytoplasm</location>
    </subcellularLocation>
    <subcellularLocation>
        <location evidence="1">Nucleus</location>
    </subcellularLocation>
</comment>